<dbReference type="GeneID" id="110768492"/>
<dbReference type="InterPro" id="IPR027417">
    <property type="entry name" value="P-loop_NTPase"/>
</dbReference>
<dbReference type="Pfam" id="PF00271">
    <property type="entry name" value="Helicase_C"/>
    <property type="match status" value="1"/>
</dbReference>
<keyword evidence="3" id="KW-0378">Hydrolase</keyword>
<name>A0A6P5TLI7_PRUAV</name>
<proteinExistence type="predicted"/>
<dbReference type="SMART" id="SM00487">
    <property type="entry name" value="DEXDc"/>
    <property type="match status" value="1"/>
</dbReference>
<evidence type="ECO:0000313" key="11">
    <source>
        <dbReference type="RefSeq" id="XP_021827930.1"/>
    </source>
</evidence>
<evidence type="ECO:0000256" key="2">
    <source>
        <dbReference type="ARBA" id="ARBA00022741"/>
    </source>
</evidence>
<dbReference type="GO" id="GO:0005524">
    <property type="term" value="F:ATP binding"/>
    <property type="evidence" value="ECO:0007669"/>
    <property type="project" value="UniProtKB-KW"/>
</dbReference>
<evidence type="ECO:0000256" key="7">
    <source>
        <dbReference type="SAM" id="MobiDB-lite"/>
    </source>
</evidence>
<dbReference type="PROSITE" id="PS51192">
    <property type="entry name" value="HELICASE_ATP_BIND_1"/>
    <property type="match status" value="1"/>
</dbReference>
<dbReference type="Pfam" id="PF00176">
    <property type="entry name" value="SNF2-rel_dom"/>
    <property type="match status" value="1"/>
</dbReference>
<keyword evidence="2" id="KW-0547">Nucleotide-binding</keyword>
<evidence type="ECO:0000259" key="8">
    <source>
        <dbReference type="PROSITE" id="PS51192"/>
    </source>
</evidence>
<dbReference type="Gene3D" id="3.40.50.10810">
    <property type="entry name" value="Tandem AAA-ATPase domain"/>
    <property type="match status" value="1"/>
</dbReference>
<organism evidence="10 11">
    <name type="scientific">Prunus avium</name>
    <name type="common">Cherry</name>
    <name type="synonym">Cerasus avium</name>
    <dbReference type="NCBI Taxonomy" id="42229"/>
    <lineage>
        <taxon>Eukaryota</taxon>
        <taxon>Viridiplantae</taxon>
        <taxon>Streptophyta</taxon>
        <taxon>Embryophyta</taxon>
        <taxon>Tracheophyta</taxon>
        <taxon>Spermatophyta</taxon>
        <taxon>Magnoliopsida</taxon>
        <taxon>eudicotyledons</taxon>
        <taxon>Gunneridae</taxon>
        <taxon>Pentapetalae</taxon>
        <taxon>rosids</taxon>
        <taxon>fabids</taxon>
        <taxon>Rosales</taxon>
        <taxon>Rosaceae</taxon>
        <taxon>Amygdaloideae</taxon>
        <taxon>Amygdaleae</taxon>
        <taxon>Prunus</taxon>
    </lineage>
</organism>
<dbReference type="PROSITE" id="PS51194">
    <property type="entry name" value="HELICASE_CTER"/>
    <property type="match status" value="1"/>
</dbReference>
<dbReference type="InterPro" id="IPR044567">
    <property type="entry name" value="CLSY/DRD1"/>
</dbReference>
<dbReference type="SMART" id="SM00490">
    <property type="entry name" value="HELICc"/>
    <property type="match status" value="1"/>
</dbReference>
<dbReference type="InterPro" id="IPR038718">
    <property type="entry name" value="SNF2-like_sf"/>
</dbReference>
<evidence type="ECO:0000313" key="10">
    <source>
        <dbReference type="Proteomes" id="UP000515124"/>
    </source>
</evidence>
<dbReference type="KEGG" id="pavi:110768492"/>
<keyword evidence="4" id="KW-0347">Helicase</keyword>
<evidence type="ECO:0000256" key="1">
    <source>
        <dbReference type="ARBA" id="ARBA00004123"/>
    </source>
</evidence>
<evidence type="ECO:0000259" key="9">
    <source>
        <dbReference type="PROSITE" id="PS51194"/>
    </source>
</evidence>
<comment type="subcellular location">
    <subcellularLocation>
        <location evidence="1">Nucleus</location>
    </subcellularLocation>
</comment>
<protein>
    <submittedName>
        <fullName evidence="11 12">Protein CHROMATIN REMODELING 35-like isoform X1</fullName>
    </submittedName>
</protein>
<sequence length="1000" mass="113440">MEHHQHVIDIEDESPNNSTAVGPPVVVLSSDDEDNGSRRPLHLYQKLVLEHPPDHDQHVINLEDESQNNITARAPPVIVLSSDDEDSGSRRPVHLNQKVVLEPVGRLLKKNMTDSVEGKDQSSELETLLRDFDIWIDKDVNVGVADNMDCLESKDEREELKTVSGKVDIWIDKDIDVGFEDNMVIDDCVESKDQTEKLETLPEKVDIEIAEDAAENMDHAESKAQTEELETLSSKIDTGIDKEINVGAAYLMVIGKGNQRSSEKEECNWKTNYQETNRECITPSTEVGVLAGNMDVGTDKPDHVIGEYEHDKVVGEGNQDTFQIKEQYQKNDIDEDDLAEIWKEMAIATECSKDIAVDPSADETSGVCGEECDHFFILKDDLGLVCRICGVVQQGIETIFEFQYSKAKRTKRTYMYESRNANTTESTQSFSVGLKSTKDFLIATKIYAHPTHRNEMKPHQVEGFNFLSSNLLTDNPGGCILAHAPGSGKTFLIISFVQSFLARFPHARPLIVLPKGILATWKKEFKKWQVEDIPLHDFYTSKADNRSQQLDILKQWVEQKSILFLGYQQFSTIMCDNGISRTSIDCQEILLKVPRILILDEGHTARNEDTNMLQSLARVQTPLKVVLSGTLYQNHVKEVFNILNLVRPKFLKLDTSRAVVNRIMSRVQISGVRKQLKTGTNLALFDLIEHTLQKDEDFRRKVAVIQDLREMTRKVLHYYKGDSLDELPGLVDFTVVLNLSSRQKLEVKKLNKLDYFKKASVGSLVYMHPELKSLTDKYSSTGGKGSEIDNKEMDKLVENINLRDGVKAKFFLSILGLCESTGEKLLVFSQYITPLKLMERLAVKVKDWSLNKEIFMITGDSNSKHRQQSVERFNISADAKIFLGSIKACGEGISLVGASRILIMDVQLNPSVTRQAVGRAFRPGQKKKVYVYRLVAADSPEEEDHFICCRKELISRMWFEWNESCGDQDFYMKTVDVNECGDMFLESRLLQEDIKVLQKR</sequence>
<dbReference type="Gene3D" id="3.40.50.300">
    <property type="entry name" value="P-loop containing nucleotide triphosphate hydrolases"/>
    <property type="match status" value="1"/>
</dbReference>
<evidence type="ECO:0000256" key="3">
    <source>
        <dbReference type="ARBA" id="ARBA00022801"/>
    </source>
</evidence>
<feature type="region of interest" description="Disordered" evidence="7">
    <location>
        <begin position="1"/>
        <end position="37"/>
    </location>
</feature>
<keyword evidence="10" id="KW-1185">Reference proteome</keyword>
<dbReference type="SUPFAM" id="SSF52540">
    <property type="entry name" value="P-loop containing nucleoside triphosphate hydrolases"/>
    <property type="match status" value="2"/>
</dbReference>
<dbReference type="InterPro" id="IPR049730">
    <property type="entry name" value="SNF2/RAD54-like_C"/>
</dbReference>
<gene>
    <name evidence="11 12" type="primary">LOC110768492</name>
</gene>
<keyword evidence="5" id="KW-0067">ATP-binding</keyword>
<dbReference type="InterPro" id="IPR014001">
    <property type="entry name" value="Helicase_ATP-bd"/>
</dbReference>
<dbReference type="InterPro" id="IPR001650">
    <property type="entry name" value="Helicase_C-like"/>
</dbReference>
<evidence type="ECO:0000256" key="5">
    <source>
        <dbReference type="ARBA" id="ARBA00022840"/>
    </source>
</evidence>
<dbReference type="GO" id="GO:0004386">
    <property type="term" value="F:helicase activity"/>
    <property type="evidence" value="ECO:0007669"/>
    <property type="project" value="UniProtKB-KW"/>
</dbReference>
<dbReference type="RefSeq" id="XP_021827930.1">
    <property type="nucleotide sequence ID" value="XM_021972238.1"/>
</dbReference>
<accession>A0A6P5TLI7</accession>
<feature type="domain" description="Helicase ATP-binding" evidence="8">
    <location>
        <begin position="470"/>
        <end position="649"/>
    </location>
</feature>
<feature type="domain" description="Helicase C-terminal" evidence="9">
    <location>
        <begin position="810"/>
        <end position="978"/>
    </location>
</feature>
<dbReference type="GO" id="GO:0016787">
    <property type="term" value="F:hydrolase activity"/>
    <property type="evidence" value="ECO:0007669"/>
    <property type="project" value="UniProtKB-KW"/>
</dbReference>
<dbReference type="Proteomes" id="UP000515124">
    <property type="component" value="Unplaced"/>
</dbReference>
<evidence type="ECO:0000256" key="6">
    <source>
        <dbReference type="ARBA" id="ARBA00023242"/>
    </source>
</evidence>
<dbReference type="GO" id="GO:0080188">
    <property type="term" value="P:gene silencing by siRNA-directed DNA methylation"/>
    <property type="evidence" value="ECO:0007669"/>
    <property type="project" value="InterPro"/>
</dbReference>
<dbReference type="RefSeq" id="XP_021827931.1">
    <property type="nucleotide sequence ID" value="XM_021972239.1"/>
</dbReference>
<evidence type="ECO:0000313" key="12">
    <source>
        <dbReference type="RefSeq" id="XP_021827931.1"/>
    </source>
</evidence>
<dbReference type="GO" id="GO:0005634">
    <property type="term" value="C:nucleus"/>
    <property type="evidence" value="ECO:0007669"/>
    <property type="project" value="UniProtKB-SubCell"/>
</dbReference>
<dbReference type="AlphaFoldDB" id="A0A6P5TLI7"/>
<keyword evidence="6" id="KW-0539">Nucleus</keyword>
<dbReference type="PANTHER" id="PTHR45821">
    <property type="entry name" value="SNF2 DOMAIN-CONTAINING PROTEIN CLASSY 2-RELATED"/>
    <property type="match status" value="1"/>
</dbReference>
<dbReference type="InterPro" id="IPR000330">
    <property type="entry name" value="SNF2_N"/>
</dbReference>
<reference evidence="11 12" key="1">
    <citation type="submission" date="2025-04" db="UniProtKB">
        <authorList>
            <consortium name="RefSeq"/>
        </authorList>
    </citation>
    <scope>IDENTIFICATION</scope>
</reference>
<dbReference type="PANTHER" id="PTHR45821:SF1">
    <property type="entry name" value="ATP-DEPENDENT HELICASE FAMILY PROTEIN-RELATED"/>
    <property type="match status" value="1"/>
</dbReference>
<dbReference type="CDD" id="cd18793">
    <property type="entry name" value="SF2_C_SNF"/>
    <property type="match status" value="1"/>
</dbReference>
<evidence type="ECO:0000256" key="4">
    <source>
        <dbReference type="ARBA" id="ARBA00022806"/>
    </source>
</evidence>